<proteinExistence type="predicted"/>
<comment type="caution">
    <text evidence="1">The sequence shown here is derived from an EMBL/GenBank/DDBJ whole genome shotgun (WGS) entry which is preliminary data.</text>
</comment>
<name>A0A5J5KA85_9ACTN</name>
<organism evidence="1 2">
    <name type="scientific">Microbispora cellulosiformans</name>
    <dbReference type="NCBI Taxonomy" id="2614688"/>
    <lineage>
        <taxon>Bacteria</taxon>
        <taxon>Bacillati</taxon>
        <taxon>Actinomycetota</taxon>
        <taxon>Actinomycetes</taxon>
        <taxon>Streptosporangiales</taxon>
        <taxon>Streptosporangiaceae</taxon>
        <taxon>Microbispora</taxon>
    </lineage>
</organism>
<accession>A0A5J5KA85</accession>
<dbReference type="EMBL" id="VYTZ01000001">
    <property type="protein sequence ID" value="KAA9381612.1"/>
    <property type="molecule type" value="Genomic_DNA"/>
</dbReference>
<gene>
    <name evidence="1" type="ORF">F5972_01925</name>
</gene>
<keyword evidence="2" id="KW-1185">Reference proteome</keyword>
<protein>
    <submittedName>
        <fullName evidence="1">Uncharacterized protein</fullName>
    </submittedName>
</protein>
<evidence type="ECO:0000313" key="2">
    <source>
        <dbReference type="Proteomes" id="UP000327011"/>
    </source>
</evidence>
<dbReference type="Proteomes" id="UP000327011">
    <property type="component" value="Unassembled WGS sequence"/>
</dbReference>
<dbReference type="AlphaFoldDB" id="A0A5J5KA85"/>
<sequence length="163" mass="18208">MTGSHASDFESLIPLFTDDELGSVRDIYVMDADLDAWERLLASLQGSRWDPQLFVRQRAVDFLSAATIFAGASPEADTYDLRVTVGDVWIWCHFYSTDEIEFSLQAGQITSVPALKHLVEFMRWLSDLLEKDVKLTLEAPTGNSAPPLLLVKRGSGELQSFPL</sequence>
<reference evidence="1 2" key="1">
    <citation type="submission" date="2019-09" db="EMBL/GenBank/DDBJ databases">
        <title>Screening of Novel Bioactive Compounds from Soil-Associated.</title>
        <authorList>
            <person name="Gong X."/>
        </authorList>
    </citation>
    <scope>NUCLEOTIDE SEQUENCE [LARGE SCALE GENOMIC DNA]</scope>
    <source>
        <strain evidence="1 2">Gxj-6</strain>
    </source>
</reference>
<dbReference type="RefSeq" id="WP_150930447.1">
    <property type="nucleotide sequence ID" value="NZ_VYTZ01000001.1"/>
</dbReference>
<evidence type="ECO:0000313" key="1">
    <source>
        <dbReference type="EMBL" id="KAA9381612.1"/>
    </source>
</evidence>